<gene>
    <name evidence="2" type="ORF">ACFFGY_08920</name>
</gene>
<dbReference type="Gene3D" id="3.40.30.10">
    <property type="entry name" value="Glutaredoxin"/>
    <property type="match status" value="1"/>
</dbReference>
<evidence type="ECO:0000313" key="2">
    <source>
        <dbReference type="EMBL" id="MFC0408366.1"/>
    </source>
</evidence>
<dbReference type="PANTHER" id="PTHR42673:SF4">
    <property type="entry name" value="MALEYLACETOACETATE ISOMERASE"/>
    <property type="match status" value="1"/>
</dbReference>
<comment type="caution">
    <text evidence="2">The sequence shown here is derived from an EMBL/GenBank/DDBJ whole genome shotgun (WGS) entry which is preliminary data.</text>
</comment>
<protein>
    <submittedName>
        <fullName evidence="2">Glutathione S-transferase</fullName>
    </submittedName>
</protein>
<evidence type="ECO:0000313" key="3">
    <source>
        <dbReference type="Proteomes" id="UP001589865"/>
    </source>
</evidence>
<proteinExistence type="predicted"/>
<dbReference type="Gene3D" id="1.20.1050.10">
    <property type="match status" value="1"/>
</dbReference>
<dbReference type="PROSITE" id="PS50404">
    <property type="entry name" value="GST_NTER"/>
    <property type="match status" value="1"/>
</dbReference>
<dbReference type="CDD" id="cd03194">
    <property type="entry name" value="GST_C_3"/>
    <property type="match status" value="1"/>
</dbReference>
<dbReference type="PANTHER" id="PTHR42673">
    <property type="entry name" value="MALEYLACETOACETATE ISOMERASE"/>
    <property type="match status" value="1"/>
</dbReference>
<dbReference type="Proteomes" id="UP001589865">
    <property type="component" value="Unassembled WGS sequence"/>
</dbReference>
<dbReference type="InterPro" id="IPR036282">
    <property type="entry name" value="Glutathione-S-Trfase_C_sf"/>
</dbReference>
<dbReference type="RefSeq" id="WP_377044122.1">
    <property type="nucleotide sequence ID" value="NZ_JBHLUN010000006.1"/>
</dbReference>
<sequence>MAEPSDSTGAPVTEGRLVIGTKRYSSWSLRGWLAVHLAGLKVEEVLIPLAASTGGGTEAIKAATPAGLVPYLEHRGVRAWESLSILEYCAEITPALWPSDRAARAHARSVAAEMHAGFRALRIAMPMNLGRDDFAGRGRTPESLADIARIEAIWDECLRAHGGPFLFGEGFGAADAMFAPVVARFLTYKPDLSERSTAYALAVRMHPLMERWYAEAGAEPREWLLDRYETLA</sequence>
<dbReference type="InterPro" id="IPR004045">
    <property type="entry name" value="Glutathione_S-Trfase_N"/>
</dbReference>
<dbReference type="EMBL" id="JBHLUN010000006">
    <property type="protein sequence ID" value="MFC0408366.1"/>
    <property type="molecule type" value="Genomic_DNA"/>
</dbReference>
<organism evidence="2 3">
    <name type="scientific">Roseomonas elaeocarpi</name>
    <dbReference type="NCBI Taxonomy" id="907779"/>
    <lineage>
        <taxon>Bacteria</taxon>
        <taxon>Pseudomonadati</taxon>
        <taxon>Pseudomonadota</taxon>
        <taxon>Alphaproteobacteria</taxon>
        <taxon>Acetobacterales</taxon>
        <taxon>Roseomonadaceae</taxon>
        <taxon>Roseomonas</taxon>
    </lineage>
</organism>
<dbReference type="InterPro" id="IPR036249">
    <property type="entry name" value="Thioredoxin-like_sf"/>
</dbReference>
<dbReference type="InterPro" id="IPR040079">
    <property type="entry name" value="Glutathione_S-Trfase"/>
</dbReference>
<reference evidence="2 3" key="1">
    <citation type="submission" date="2024-09" db="EMBL/GenBank/DDBJ databases">
        <authorList>
            <person name="Sun Q."/>
            <person name="Mori K."/>
        </authorList>
    </citation>
    <scope>NUCLEOTIDE SEQUENCE [LARGE SCALE GENOMIC DNA]</scope>
    <source>
        <strain evidence="2 3">TBRC 5777</strain>
    </source>
</reference>
<feature type="domain" description="GST N-terminal" evidence="1">
    <location>
        <begin position="15"/>
        <end position="97"/>
    </location>
</feature>
<dbReference type="SFLD" id="SFLDS00019">
    <property type="entry name" value="Glutathione_Transferase_(cytos"/>
    <property type="match status" value="1"/>
</dbReference>
<dbReference type="Pfam" id="PF13410">
    <property type="entry name" value="GST_C_2"/>
    <property type="match status" value="1"/>
</dbReference>
<name>A0ABV6JRL4_9PROT</name>
<accession>A0ABV6JRL4</accession>
<evidence type="ECO:0000259" key="1">
    <source>
        <dbReference type="PROSITE" id="PS50404"/>
    </source>
</evidence>
<dbReference type="SUPFAM" id="SSF47616">
    <property type="entry name" value="GST C-terminal domain-like"/>
    <property type="match status" value="1"/>
</dbReference>
<keyword evidence="3" id="KW-1185">Reference proteome</keyword>
<dbReference type="SUPFAM" id="SSF52833">
    <property type="entry name" value="Thioredoxin-like"/>
    <property type="match status" value="1"/>
</dbReference>
<dbReference type="Pfam" id="PF13409">
    <property type="entry name" value="GST_N_2"/>
    <property type="match status" value="1"/>
</dbReference>